<dbReference type="InterPro" id="IPR015943">
    <property type="entry name" value="WD40/YVTN_repeat-like_dom_sf"/>
</dbReference>
<sequence length="467" mass="51702">MAAGWQQRAFALDARYNAHRAPNHPNFRTLYIRRRCQLLREYTKGEDSLIRKQYLRIRCQLLQQRYGVSCDQSSTYSRSISARSSSRVSESPEAPRFPSEESFLGEQGAVVPTKQAKASRAIVGGTTIAENYAFVGVHHIFDQHTAGVTMLKFANNDRSRLCCASLDGTVSICNVTADPPYVEVVLKGHKKGVTGCDWSVSNDLMVSCSLDSTLRLWDVGSQKCLRVVQDQMGAEMLSCLFQPANNNMVIAGNSQGMVEVLNVSTGIYARGGSSKLGGEVLALACDANGQLLWAGNNKGVVVSFLFDLETGRLSKLRRLTVAENCPITCISWRAWISREARDPTLLINCAANVVCLFRVVDKEGSLQLKRTFAVRHKNYLVRSTFCPIMSFRQGACVVTGSEDSCVYFLDIERDEKPCVNKLQGHACPVLSVSFNYDESLLATSDYQGLVIVWKREKPTTNSAQQNT</sequence>
<proteinExistence type="predicted"/>
<protein>
    <recommendedName>
        <fullName evidence="7">WD repeat-containing protein 13</fullName>
    </recommendedName>
</protein>
<evidence type="ECO:0000313" key="5">
    <source>
        <dbReference type="EMBL" id="GFG39642.1"/>
    </source>
</evidence>
<dbReference type="Pfam" id="PF00400">
    <property type="entry name" value="WD40"/>
    <property type="match status" value="3"/>
</dbReference>
<evidence type="ECO:0000256" key="3">
    <source>
        <dbReference type="PROSITE-ProRule" id="PRU00221"/>
    </source>
</evidence>
<evidence type="ECO:0000256" key="4">
    <source>
        <dbReference type="SAM" id="MobiDB-lite"/>
    </source>
</evidence>
<evidence type="ECO:0008006" key="7">
    <source>
        <dbReference type="Google" id="ProtNLM"/>
    </source>
</evidence>
<feature type="compositionally biased region" description="Low complexity" evidence="4">
    <location>
        <begin position="81"/>
        <end position="91"/>
    </location>
</feature>
<gene>
    <name evidence="5" type="ORF">Cfor_00754</name>
</gene>
<dbReference type="InterPro" id="IPR051350">
    <property type="entry name" value="WD_repeat-ST_regulator"/>
</dbReference>
<dbReference type="GO" id="GO:1990841">
    <property type="term" value="F:promoter-specific chromatin binding"/>
    <property type="evidence" value="ECO:0007669"/>
    <property type="project" value="TreeGrafter"/>
</dbReference>
<dbReference type="SMART" id="SM00320">
    <property type="entry name" value="WD40"/>
    <property type="match status" value="5"/>
</dbReference>
<dbReference type="AlphaFoldDB" id="A0A6L2Q7Z0"/>
<dbReference type="PANTHER" id="PTHR22838">
    <property type="entry name" value="WD REPEAT PROTEIN 26-RELATED"/>
    <property type="match status" value="1"/>
</dbReference>
<dbReference type="OrthoDB" id="1932312at2759"/>
<dbReference type="PROSITE" id="PS50082">
    <property type="entry name" value="WD_REPEATS_2"/>
    <property type="match status" value="2"/>
</dbReference>
<feature type="region of interest" description="Disordered" evidence="4">
    <location>
        <begin position="81"/>
        <end position="100"/>
    </location>
</feature>
<dbReference type="PROSITE" id="PS00678">
    <property type="entry name" value="WD_REPEATS_1"/>
    <property type="match status" value="1"/>
</dbReference>
<evidence type="ECO:0000256" key="1">
    <source>
        <dbReference type="ARBA" id="ARBA00022574"/>
    </source>
</evidence>
<dbReference type="SUPFAM" id="SSF50978">
    <property type="entry name" value="WD40 repeat-like"/>
    <property type="match status" value="1"/>
</dbReference>
<evidence type="ECO:0000256" key="2">
    <source>
        <dbReference type="ARBA" id="ARBA00022737"/>
    </source>
</evidence>
<keyword evidence="6" id="KW-1185">Reference proteome</keyword>
<dbReference type="InParanoid" id="A0A6L2Q7Z0"/>
<dbReference type="InterPro" id="IPR036322">
    <property type="entry name" value="WD40_repeat_dom_sf"/>
</dbReference>
<dbReference type="Proteomes" id="UP000502823">
    <property type="component" value="Unassembled WGS sequence"/>
</dbReference>
<organism evidence="5 6">
    <name type="scientific">Coptotermes formosanus</name>
    <name type="common">Formosan subterranean termite</name>
    <dbReference type="NCBI Taxonomy" id="36987"/>
    <lineage>
        <taxon>Eukaryota</taxon>
        <taxon>Metazoa</taxon>
        <taxon>Ecdysozoa</taxon>
        <taxon>Arthropoda</taxon>
        <taxon>Hexapoda</taxon>
        <taxon>Insecta</taxon>
        <taxon>Pterygota</taxon>
        <taxon>Neoptera</taxon>
        <taxon>Polyneoptera</taxon>
        <taxon>Dictyoptera</taxon>
        <taxon>Blattodea</taxon>
        <taxon>Blattoidea</taxon>
        <taxon>Termitoidae</taxon>
        <taxon>Rhinotermitidae</taxon>
        <taxon>Coptotermes</taxon>
    </lineage>
</organism>
<dbReference type="PROSITE" id="PS50294">
    <property type="entry name" value="WD_REPEATS_REGION"/>
    <property type="match status" value="2"/>
</dbReference>
<feature type="repeat" description="WD" evidence="3">
    <location>
        <begin position="422"/>
        <end position="454"/>
    </location>
</feature>
<dbReference type="InterPro" id="IPR019775">
    <property type="entry name" value="WD40_repeat_CS"/>
</dbReference>
<dbReference type="InterPro" id="IPR001680">
    <property type="entry name" value="WD40_rpt"/>
</dbReference>
<dbReference type="EMBL" id="BLKM01000921">
    <property type="protein sequence ID" value="GFG39642.1"/>
    <property type="molecule type" value="Genomic_DNA"/>
</dbReference>
<keyword evidence="2" id="KW-0677">Repeat</keyword>
<accession>A0A6L2Q7Z0</accession>
<keyword evidence="1 3" id="KW-0853">WD repeat</keyword>
<evidence type="ECO:0000313" key="6">
    <source>
        <dbReference type="Proteomes" id="UP000502823"/>
    </source>
</evidence>
<dbReference type="PANTHER" id="PTHR22838:SF4">
    <property type="entry name" value="WD REPEAT-CONTAINING PROTEIN 13"/>
    <property type="match status" value="1"/>
</dbReference>
<name>A0A6L2Q7Z0_COPFO</name>
<feature type="repeat" description="WD" evidence="3">
    <location>
        <begin position="186"/>
        <end position="227"/>
    </location>
</feature>
<comment type="caution">
    <text evidence="5">The sequence shown here is derived from an EMBL/GenBank/DDBJ whole genome shotgun (WGS) entry which is preliminary data.</text>
</comment>
<dbReference type="Gene3D" id="2.130.10.10">
    <property type="entry name" value="YVTN repeat-like/Quinoprotein amine dehydrogenase"/>
    <property type="match status" value="2"/>
</dbReference>
<reference evidence="6" key="1">
    <citation type="submission" date="2020-01" db="EMBL/GenBank/DDBJ databases">
        <title>Draft genome sequence of the Termite Coptotermes fromosanus.</title>
        <authorList>
            <person name="Itakura S."/>
            <person name="Yosikawa Y."/>
            <person name="Umezawa K."/>
        </authorList>
    </citation>
    <scope>NUCLEOTIDE SEQUENCE [LARGE SCALE GENOMIC DNA]</scope>
</reference>
<dbReference type="GO" id="GO:0005634">
    <property type="term" value="C:nucleus"/>
    <property type="evidence" value="ECO:0007669"/>
    <property type="project" value="TreeGrafter"/>
</dbReference>